<comment type="caution">
    <text evidence="3">The sequence shown here is derived from an EMBL/GenBank/DDBJ whole genome shotgun (WGS) entry which is preliminary data.</text>
</comment>
<gene>
    <name evidence="3" type="ORF">AB3X52_01145</name>
</gene>
<dbReference type="InterPro" id="IPR011008">
    <property type="entry name" value="Dimeric_a/b-barrel"/>
</dbReference>
<evidence type="ECO:0000256" key="1">
    <source>
        <dbReference type="ARBA" id="ARBA00007689"/>
    </source>
</evidence>
<evidence type="ECO:0000313" key="3">
    <source>
        <dbReference type="EMBL" id="MEX0426205.1"/>
    </source>
</evidence>
<dbReference type="InterPro" id="IPR005545">
    <property type="entry name" value="YCII"/>
</dbReference>
<dbReference type="Pfam" id="PF03795">
    <property type="entry name" value="YCII"/>
    <property type="match status" value="1"/>
</dbReference>
<protein>
    <submittedName>
        <fullName evidence="3">YciI family protein</fullName>
    </submittedName>
</protein>
<reference evidence="3 4" key="1">
    <citation type="submission" date="2024-07" db="EMBL/GenBank/DDBJ databases">
        <authorList>
            <person name="Lee S."/>
            <person name="Kang M."/>
        </authorList>
    </citation>
    <scope>NUCLEOTIDE SEQUENCE [LARGE SCALE GENOMIC DNA]</scope>
    <source>
        <strain evidence="3 4">DS6</strain>
    </source>
</reference>
<organism evidence="3 4">
    <name type="scientific">Nocardioides eburneus</name>
    <dbReference type="NCBI Taxonomy" id="3231482"/>
    <lineage>
        <taxon>Bacteria</taxon>
        <taxon>Bacillati</taxon>
        <taxon>Actinomycetota</taxon>
        <taxon>Actinomycetes</taxon>
        <taxon>Propionibacteriales</taxon>
        <taxon>Nocardioidaceae</taxon>
        <taxon>Nocardioides</taxon>
    </lineage>
</organism>
<name>A0ABV3SW00_9ACTN</name>
<evidence type="ECO:0000313" key="4">
    <source>
        <dbReference type="Proteomes" id="UP001556631"/>
    </source>
</evidence>
<dbReference type="EMBL" id="JBFPJR010000002">
    <property type="protein sequence ID" value="MEX0426205.1"/>
    <property type="molecule type" value="Genomic_DNA"/>
</dbReference>
<sequence length="91" mass="9709">MAIVAVTYAYNDDTATQGEVRPKHREFLRSQPHLLLSGPTDDGGALLVFEGDVAGIEALLDQDPFKAAGVIASRTVVTWDVVLGSKRDALA</sequence>
<dbReference type="Gene3D" id="3.30.70.1060">
    <property type="entry name" value="Dimeric alpha+beta barrel"/>
    <property type="match status" value="1"/>
</dbReference>
<feature type="domain" description="YCII-related" evidence="2">
    <location>
        <begin position="2"/>
        <end position="79"/>
    </location>
</feature>
<accession>A0ABV3SW00</accession>
<proteinExistence type="inferred from homology"/>
<dbReference type="Proteomes" id="UP001556631">
    <property type="component" value="Unassembled WGS sequence"/>
</dbReference>
<comment type="similarity">
    <text evidence="1">Belongs to the YciI family.</text>
</comment>
<dbReference type="RefSeq" id="WP_367990862.1">
    <property type="nucleotide sequence ID" value="NZ_JBFPJR010000002.1"/>
</dbReference>
<dbReference type="SUPFAM" id="SSF54909">
    <property type="entry name" value="Dimeric alpha+beta barrel"/>
    <property type="match status" value="1"/>
</dbReference>
<evidence type="ECO:0000259" key="2">
    <source>
        <dbReference type="Pfam" id="PF03795"/>
    </source>
</evidence>
<keyword evidence="4" id="KW-1185">Reference proteome</keyword>